<evidence type="ECO:0000313" key="2">
    <source>
        <dbReference type="EMBL" id="AGM24333.1"/>
    </source>
</evidence>
<dbReference type="PATRIC" id="fig|469607.3.peg.1900"/>
<evidence type="ECO:0000313" key="3">
    <source>
        <dbReference type="Proteomes" id="UP000014361"/>
    </source>
</evidence>
<dbReference type="AlphaFoldDB" id="R9RDP5"/>
<feature type="transmembrane region" description="Helical" evidence="1">
    <location>
        <begin position="7"/>
        <end position="37"/>
    </location>
</feature>
<dbReference type="EMBL" id="CP003723">
    <property type="protein sequence ID" value="AGM24333.1"/>
    <property type="molecule type" value="Genomic_DNA"/>
</dbReference>
<dbReference type="HOGENOM" id="CLU_116732_2_1_0"/>
<feature type="transmembrane region" description="Helical" evidence="1">
    <location>
        <begin position="135"/>
        <end position="153"/>
    </location>
</feature>
<reference evidence="2 3" key="1">
    <citation type="submission" date="2012-07" db="EMBL/GenBank/DDBJ databases">
        <title>The Genome Sequence of Fusobacterium sp. 4_8.</title>
        <authorList>
            <consortium name="The Broad Institute Genome Sequencing Platform"/>
            <person name="Earl A."/>
            <person name="Ward D."/>
            <person name="Feldgarden M."/>
            <person name="Gevers D."/>
            <person name="Sibley C.D."/>
            <person name="White A.P."/>
            <person name="Crowley S."/>
            <person name="Surette M."/>
            <person name="Strauss J.C."/>
            <person name="Ambrose C.E."/>
            <person name="Allen-Vercoe E."/>
            <person name="Walker B."/>
            <person name="Young S.K."/>
            <person name="Zeng Q."/>
            <person name="Gargeya S."/>
            <person name="Fitzgerald M."/>
            <person name="Haas B."/>
            <person name="Abouelleil A."/>
            <person name="Alvarado L."/>
            <person name="Arachchi H.M."/>
            <person name="Berlin A.M."/>
            <person name="Chapman S.B."/>
            <person name="Goldberg J."/>
            <person name="Griggs A."/>
            <person name="Gujja S."/>
            <person name="Hansen M."/>
            <person name="Howarth C."/>
            <person name="Imamovic A."/>
            <person name="Larimer J."/>
            <person name="McCowen C."/>
            <person name="Montmayeur A."/>
            <person name="Murphy C."/>
            <person name="Neiman D."/>
            <person name="Pearson M."/>
            <person name="Priest M."/>
            <person name="Roberts A."/>
            <person name="Saif S."/>
            <person name="Shea T."/>
            <person name="Sisk P."/>
            <person name="Sykes S."/>
            <person name="Wortman J."/>
            <person name="Nusbaum C."/>
            <person name="Birren B."/>
        </authorList>
    </citation>
    <scope>NUCLEOTIDE SEQUENCE [LARGE SCALE GENOMIC DNA]</scope>
    <source>
        <strain evidence="2 3">4_8</strain>
    </source>
</reference>
<keyword evidence="1" id="KW-1133">Transmembrane helix</keyword>
<accession>R9RDP5</accession>
<dbReference type="SUPFAM" id="SSF141322">
    <property type="entry name" value="NfeD domain-like"/>
    <property type="match status" value="1"/>
</dbReference>
<dbReference type="KEGG" id="fus:HMPREF0409_01716"/>
<dbReference type="RefSeq" id="WP_016340054.1">
    <property type="nucleotide sequence ID" value="NC_021281.1"/>
</dbReference>
<dbReference type="Proteomes" id="UP000014361">
    <property type="component" value="Chromosome"/>
</dbReference>
<evidence type="ECO:0000256" key="1">
    <source>
        <dbReference type="SAM" id="Phobius"/>
    </source>
</evidence>
<name>R9RDP5_9FUSO</name>
<gene>
    <name evidence="2" type="ORF">HMPREF0409_01716</name>
</gene>
<sequence length="155" mass="17835">MGYVFWLILTIIFSVIEFIGPALVSVWFAIASALTIFVSLMFDNIKIELVFFTIISILAILFLRPLAKKILFKNKDNFDAEKIDTCIKIKKIVDISKEEKVYDVSYKGSIWTALSNEIFEVGDIPIILGFRGNKIIIKNKLGGFILCFLYHFLYY</sequence>
<organism evidence="2 3">
    <name type="scientific">Fusobacterium animalis 4_8</name>
    <dbReference type="NCBI Taxonomy" id="469607"/>
    <lineage>
        <taxon>Bacteria</taxon>
        <taxon>Fusobacteriati</taxon>
        <taxon>Fusobacteriota</taxon>
        <taxon>Fusobacteriia</taxon>
        <taxon>Fusobacteriales</taxon>
        <taxon>Fusobacteriaceae</taxon>
        <taxon>Fusobacterium</taxon>
    </lineage>
</organism>
<evidence type="ECO:0008006" key="4">
    <source>
        <dbReference type="Google" id="ProtNLM"/>
    </source>
</evidence>
<protein>
    <recommendedName>
        <fullName evidence="4">NfeD-like C-terminal domain-containing protein</fullName>
    </recommendedName>
</protein>
<keyword evidence="1" id="KW-0812">Transmembrane</keyword>
<keyword evidence="1" id="KW-0472">Membrane</keyword>
<proteinExistence type="predicted"/>
<feature type="transmembrane region" description="Helical" evidence="1">
    <location>
        <begin position="49"/>
        <end position="67"/>
    </location>
</feature>